<dbReference type="Proteomes" id="UP001056120">
    <property type="component" value="Linkage Group LG09"/>
</dbReference>
<proteinExistence type="predicted"/>
<reference evidence="1 2" key="2">
    <citation type="journal article" date="2022" name="Mol. Ecol. Resour.">
        <title>The genomes of chicory, endive, great burdock and yacon provide insights into Asteraceae paleo-polyploidization history and plant inulin production.</title>
        <authorList>
            <person name="Fan W."/>
            <person name="Wang S."/>
            <person name="Wang H."/>
            <person name="Wang A."/>
            <person name="Jiang F."/>
            <person name="Liu H."/>
            <person name="Zhao H."/>
            <person name="Xu D."/>
            <person name="Zhang Y."/>
        </authorList>
    </citation>
    <scope>NUCLEOTIDE SEQUENCE [LARGE SCALE GENOMIC DNA]</scope>
    <source>
        <strain evidence="2">cv. Yunnan</strain>
        <tissue evidence="1">Leaves</tissue>
    </source>
</reference>
<sequence>MIPMQFHLPLSLELDLVPGIIADASDLLSSKGYTTLKLGIVLGGSSSSSSTIFFPFLILSSYEGVDDVVSVVAVCSTLVTIRVD</sequence>
<organism evidence="1 2">
    <name type="scientific">Smallanthus sonchifolius</name>
    <dbReference type="NCBI Taxonomy" id="185202"/>
    <lineage>
        <taxon>Eukaryota</taxon>
        <taxon>Viridiplantae</taxon>
        <taxon>Streptophyta</taxon>
        <taxon>Embryophyta</taxon>
        <taxon>Tracheophyta</taxon>
        <taxon>Spermatophyta</taxon>
        <taxon>Magnoliopsida</taxon>
        <taxon>eudicotyledons</taxon>
        <taxon>Gunneridae</taxon>
        <taxon>Pentapetalae</taxon>
        <taxon>asterids</taxon>
        <taxon>campanulids</taxon>
        <taxon>Asterales</taxon>
        <taxon>Asteraceae</taxon>
        <taxon>Asteroideae</taxon>
        <taxon>Heliantheae alliance</taxon>
        <taxon>Millerieae</taxon>
        <taxon>Smallanthus</taxon>
    </lineage>
</organism>
<keyword evidence="2" id="KW-1185">Reference proteome</keyword>
<name>A0ACB9IA24_9ASTR</name>
<comment type="caution">
    <text evidence="1">The sequence shown here is derived from an EMBL/GenBank/DDBJ whole genome shotgun (WGS) entry which is preliminary data.</text>
</comment>
<dbReference type="EMBL" id="CM042026">
    <property type="protein sequence ID" value="KAI3804829.1"/>
    <property type="molecule type" value="Genomic_DNA"/>
</dbReference>
<evidence type="ECO:0000313" key="1">
    <source>
        <dbReference type="EMBL" id="KAI3804829.1"/>
    </source>
</evidence>
<gene>
    <name evidence="1" type="ORF">L1987_26667</name>
</gene>
<protein>
    <submittedName>
        <fullName evidence="1">Uncharacterized protein</fullName>
    </submittedName>
</protein>
<reference evidence="2" key="1">
    <citation type="journal article" date="2022" name="Mol. Ecol. Resour.">
        <title>The genomes of chicory, endive, great burdock and yacon provide insights into Asteraceae palaeo-polyploidization history and plant inulin production.</title>
        <authorList>
            <person name="Fan W."/>
            <person name="Wang S."/>
            <person name="Wang H."/>
            <person name="Wang A."/>
            <person name="Jiang F."/>
            <person name="Liu H."/>
            <person name="Zhao H."/>
            <person name="Xu D."/>
            <person name="Zhang Y."/>
        </authorList>
    </citation>
    <scope>NUCLEOTIDE SEQUENCE [LARGE SCALE GENOMIC DNA]</scope>
    <source>
        <strain evidence="2">cv. Yunnan</strain>
    </source>
</reference>
<evidence type="ECO:0000313" key="2">
    <source>
        <dbReference type="Proteomes" id="UP001056120"/>
    </source>
</evidence>
<accession>A0ACB9IA24</accession>